<evidence type="ECO:0000313" key="10">
    <source>
        <dbReference type="Proteomes" id="UP000287374"/>
    </source>
</evidence>
<proteinExistence type="inferred from homology"/>
<dbReference type="SUPFAM" id="SSF47005">
    <property type="entry name" value="Peripheral subunit-binding domain of 2-oxo acid dehydrogenase complex"/>
    <property type="match status" value="1"/>
</dbReference>
<dbReference type="EMBL" id="RZGX01000006">
    <property type="protein sequence ID" value="RUR24103.1"/>
    <property type="molecule type" value="Genomic_DNA"/>
</dbReference>
<evidence type="ECO:0000313" key="9">
    <source>
        <dbReference type="Proteomes" id="UP000247152"/>
    </source>
</evidence>
<organism evidence="7 9">
    <name type="scientific">Legionella qingyii</name>
    <dbReference type="NCBI Taxonomy" id="2184757"/>
    <lineage>
        <taxon>Bacteria</taxon>
        <taxon>Pseudomonadati</taxon>
        <taxon>Pseudomonadota</taxon>
        <taxon>Gammaproteobacteria</taxon>
        <taxon>Legionellales</taxon>
        <taxon>Legionellaceae</taxon>
        <taxon>Legionella</taxon>
    </lineage>
</organism>
<evidence type="ECO:0000313" key="7">
    <source>
        <dbReference type="EMBL" id="PWY54354.1"/>
    </source>
</evidence>
<dbReference type="OrthoDB" id="9805770at2"/>
<evidence type="ECO:0000259" key="6">
    <source>
        <dbReference type="PROSITE" id="PS51826"/>
    </source>
</evidence>
<feature type="domain" description="Peripheral subunit-binding (PSBD)" evidence="6">
    <location>
        <begin position="95"/>
        <end position="132"/>
    </location>
</feature>
<keyword evidence="10" id="KW-1185">Reference proteome</keyword>
<evidence type="ECO:0000256" key="2">
    <source>
        <dbReference type="ARBA" id="ARBA00007317"/>
    </source>
</evidence>
<dbReference type="EC" id="2.3.1.-" evidence="4"/>
<dbReference type="InterPro" id="IPR045257">
    <property type="entry name" value="E2/Pdx1"/>
</dbReference>
<evidence type="ECO:0000256" key="3">
    <source>
        <dbReference type="ARBA" id="ARBA00022823"/>
    </source>
</evidence>
<keyword evidence="3 4" id="KW-0450">Lipoyl</keyword>
<dbReference type="Gene3D" id="2.40.50.100">
    <property type="match status" value="1"/>
</dbReference>
<dbReference type="InterPro" id="IPR023213">
    <property type="entry name" value="CAT-like_dom_sf"/>
</dbReference>
<dbReference type="Gene3D" id="4.10.320.10">
    <property type="entry name" value="E3-binding domain"/>
    <property type="match status" value="1"/>
</dbReference>
<feature type="domain" description="Lipoyl-binding" evidence="5">
    <location>
        <begin position="1"/>
        <end position="76"/>
    </location>
</feature>
<comment type="caution">
    <text evidence="7">The sequence shown here is derived from an EMBL/GenBank/DDBJ whole genome shotgun (WGS) entry which is preliminary data.</text>
</comment>
<dbReference type="SUPFAM" id="SSF51230">
    <property type="entry name" value="Single hybrid motif"/>
    <property type="match status" value="1"/>
</dbReference>
<accession>A0A317TXQ5</accession>
<dbReference type="InterPro" id="IPR004167">
    <property type="entry name" value="PSBD"/>
</dbReference>
<dbReference type="Gene3D" id="3.30.559.10">
    <property type="entry name" value="Chloramphenicol acetyltransferase-like domain"/>
    <property type="match status" value="1"/>
</dbReference>
<dbReference type="PROSITE" id="PS50968">
    <property type="entry name" value="BIOTINYL_LIPOYL"/>
    <property type="match status" value="1"/>
</dbReference>
<reference evidence="8 10" key="2">
    <citation type="submission" date="2018-12" db="EMBL/GenBank/DDBJ databases">
        <title>Legionella sp,whole genome shotgun sequence.</title>
        <authorList>
            <person name="Wu H."/>
        </authorList>
    </citation>
    <scope>NUCLEOTIDE SEQUENCE [LARGE SCALE GENOMIC DNA]</scope>
    <source>
        <strain evidence="10">km489</strain>
        <strain evidence="8">Km489</strain>
    </source>
</reference>
<dbReference type="GO" id="GO:0045254">
    <property type="term" value="C:pyruvate dehydrogenase complex"/>
    <property type="evidence" value="ECO:0007669"/>
    <property type="project" value="InterPro"/>
</dbReference>
<dbReference type="GO" id="GO:0016746">
    <property type="term" value="F:acyltransferase activity"/>
    <property type="evidence" value="ECO:0007669"/>
    <property type="project" value="UniProtKB-KW"/>
</dbReference>
<evidence type="ECO:0000313" key="8">
    <source>
        <dbReference type="EMBL" id="RUR24103.1"/>
    </source>
</evidence>
<dbReference type="PANTHER" id="PTHR23151">
    <property type="entry name" value="DIHYDROLIPOAMIDE ACETYL/SUCCINYL-TRANSFERASE-RELATED"/>
    <property type="match status" value="1"/>
</dbReference>
<dbReference type="SUPFAM" id="SSF52777">
    <property type="entry name" value="CoA-dependent acyltransferases"/>
    <property type="match status" value="1"/>
</dbReference>
<evidence type="ECO:0000256" key="1">
    <source>
        <dbReference type="ARBA" id="ARBA00001938"/>
    </source>
</evidence>
<dbReference type="Pfam" id="PF00198">
    <property type="entry name" value="2-oxoacid_dh"/>
    <property type="match status" value="1"/>
</dbReference>
<comment type="similarity">
    <text evidence="2 4">Belongs to the 2-oxoacid dehydrogenase family.</text>
</comment>
<sequence length="350" mass="38522">MYEFKMPSLGAEMTYGTLLEWSIAVGDKVKPHQIIAVVDTDKAAIEVESFGEGIVEQLITMPGEKVPVGTVMALIRESTDKVVSPLEPKSVQKIKITPLARKEAKELNIDISQIQGTGPDGVITEEDIRKKCKPTLVKEDHTESMKKVIAAAMARSKREIPHYYLSSEIDLKKALNWLEQYNNNHPVTERIVYAALLIKSVAQAIKEFPEFNGFYINNEYKASESIHIGMAVSLRGGGLITPALLNTDKLGLAEVMNNLTDLVSRARAGKLKSTELSDSTITITNLGELGVDSVFGVIYPPQVALIGFGRIKPEQTMIITLSADHRVTNGHVGSRFLSRIAKILQEPDQL</sequence>
<dbReference type="Proteomes" id="UP000287374">
    <property type="component" value="Unassembled WGS sequence"/>
</dbReference>
<dbReference type="InterPro" id="IPR011053">
    <property type="entry name" value="Single_hybrid_motif"/>
</dbReference>
<dbReference type="EMBL" id="QHJG01000037">
    <property type="protein sequence ID" value="PWY54354.1"/>
    <property type="molecule type" value="Genomic_DNA"/>
</dbReference>
<name>A0A317TXQ5_9GAMM</name>
<gene>
    <name evidence="7" type="ORF">DGG96_17600</name>
    <name evidence="8" type="ORF">ELY20_05950</name>
</gene>
<reference evidence="7 9" key="1">
    <citation type="submission" date="2018-05" db="EMBL/GenBank/DDBJ databases">
        <title>Legionella qingyii sp.nov., whole genome shotgun sequence.</title>
        <authorList>
            <person name="Wu H."/>
            <person name="Zhu Q."/>
            <person name="Hu C."/>
        </authorList>
    </citation>
    <scope>NUCLEOTIDE SEQUENCE [LARGE SCALE GENOMIC DNA]</scope>
    <source>
        <strain evidence="7 9">HEB18</strain>
    </source>
</reference>
<keyword evidence="4" id="KW-0808">Transferase</keyword>
<protein>
    <recommendedName>
        <fullName evidence="4">Dihydrolipoamide acetyltransferase component of pyruvate dehydrogenase complex</fullName>
        <ecNumber evidence="4">2.3.1.-</ecNumber>
    </recommendedName>
</protein>
<dbReference type="GO" id="GO:0006086">
    <property type="term" value="P:pyruvate decarboxylation to acetyl-CoA"/>
    <property type="evidence" value="ECO:0007669"/>
    <property type="project" value="InterPro"/>
</dbReference>
<dbReference type="AlphaFoldDB" id="A0A317TXQ5"/>
<dbReference type="Proteomes" id="UP000247152">
    <property type="component" value="Unassembled WGS sequence"/>
</dbReference>
<dbReference type="Pfam" id="PF02817">
    <property type="entry name" value="E3_binding"/>
    <property type="match status" value="1"/>
</dbReference>
<dbReference type="Pfam" id="PF00364">
    <property type="entry name" value="Biotin_lipoyl"/>
    <property type="match status" value="1"/>
</dbReference>
<dbReference type="InterPro" id="IPR001078">
    <property type="entry name" value="2-oxoacid_DH_actylTfrase"/>
</dbReference>
<evidence type="ECO:0000256" key="4">
    <source>
        <dbReference type="RuleBase" id="RU003423"/>
    </source>
</evidence>
<dbReference type="InterPro" id="IPR000089">
    <property type="entry name" value="Biotin_lipoyl"/>
</dbReference>
<dbReference type="PANTHER" id="PTHR23151:SF90">
    <property type="entry name" value="DIHYDROLIPOYLLYSINE-RESIDUE ACETYLTRANSFERASE COMPONENT OF PYRUVATE DEHYDROGENASE COMPLEX, MITOCHONDRIAL-RELATED"/>
    <property type="match status" value="1"/>
</dbReference>
<keyword evidence="4" id="KW-0012">Acyltransferase</keyword>
<dbReference type="PROSITE" id="PS51826">
    <property type="entry name" value="PSBD"/>
    <property type="match status" value="1"/>
</dbReference>
<evidence type="ECO:0000259" key="5">
    <source>
        <dbReference type="PROSITE" id="PS50968"/>
    </source>
</evidence>
<comment type="cofactor">
    <cofactor evidence="1 4">
        <name>(R)-lipoate</name>
        <dbReference type="ChEBI" id="CHEBI:83088"/>
    </cofactor>
</comment>
<dbReference type="CDD" id="cd06849">
    <property type="entry name" value="lipoyl_domain"/>
    <property type="match status" value="1"/>
</dbReference>
<dbReference type="RefSeq" id="WP_110143852.1">
    <property type="nucleotide sequence ID" value="NZ_QHJG01000037.1"/>
</dbReference>
<dbReference type="InterPro" id="IPR036625">
    <property type="entry name" value="E3-bd_dom_sf"/>
</dbReference>